<feature type="coiled-coil region" evidence="1">
    <location>
        <begin position="353"/>
        <end position="432"/>
    </location>
</feature>
<dbReference type="PROSITE" id="PS51736">
    <property type="entry name" value="RECOMBINASES_3"/>
    <property type="match status" value="1"/>
</dbReference>
<feature type="domain" description="Recombinase" evidence="3">
    <location>
        <begin position="161"/>
        <end position="268"/>
    </location>
</feature>
<dbReference type="PROSITE" id="PS51737">
    <property type="entry name" value="RECOMBINASE_DNA_BIND"/>
    <property type="match status" value="1"/>
</dbReference>
<evidence type="ECO:0000313" key="5">
    <source>
        <dbReference type="Proteomes" id="UP000284676"/>
    </source>
</evidence>
<evidence type="ECO:0000259" key="2">
    <source>
        <dbReference type="PROSITE" id="PS51736"/>
    </source>
</evidence>
<dbReference type="Pfam" id="PF07508">
    <property type="entry name" value="Recombinase"/>
    <property type="match status" value="1"/>
</dbReference>
<dbReference type="SMART" id="SM00857">
    <property type="entry name" value="Resolvase"/>
    <property type="match status" value="1"/>
</dbReference>
<dbReference type="InterPro" id="IPR038109">
    <property type="entry name" value="DNA_bind_recomb_sf"/>
</dbReference>
<dbReference type="SUPFAM" id="SSF53041">
    <property type="entry name" value="Resolvase-like"/>
    <property type="match status" value="1"/>
</dbReference>
<sequence length="477" mass="55867">MSNSSSFPAKISAIYCRESTEKQNIQSLIDMCKKAAKKINLQNIKVYYDVASGYNKDREQYSKLKEDIQNNLVDTLVLYESSRLTRDELEHHIFYGLLRVHNVKVYTVTHGWLDLQDADDTFLTNLLNLLDAREGRKTAKRSKDRMTELAEQGRWTGGPAPLGYKLVNKELVIVPEDAEKVKTIFKLFLDGKTRQSIANFFGYEVKKVRRLLENPVYIGKLKFHSVEIINKKKIHHKDYKMLDGIHEPIIDESTFSLVQGKLKNIKVERNTDVYIFKDLIKCTCGRKMYRVVNKYNYLKKSTNEISQKTENLYYCRTSDKYKSIGCGAIGIHEEELFEEVMASLQKIIFSLEVEDIDTQFDDYQSQLALYKKELASLSGKEELLTRQLLNSLISEEVFEKLMKELKEKKAFLEEKIKNLTTLINNKKNTNKNSEILKKYFFKLEKEKASEKINNFLKLIIDEIEMVNDYRFYIHLKF</sequence>
<evidence type="ECO:0000313" key="4">
    <source>
        <dbReference type="EMBL" id="RHF75069.1"/>
    </source>
</evidence>
<dbReference type="RefSeq" id="WP_118233933.1">
    <property type="nucleotide sequence ID" value="NZ_QRHL01000001.1"/>
</dbReference>
<dbReference type="PANTHER" id="PTHR30461:SF23">
    <property type="entry name" value="DNA RECOMBINASE-RELATED"/>
    <property type="match status" value="1"/>
</dbReference>
<dbReference type="InterPro" id="IPR036162">
    <property type="entry name" value="Resolvase-like_N_sf"/>
</dbReference>
<comment type="caution">
    <text evidence="4">The sequence shown here is derived from an EMBL/GenBank/DDBJ whole genome shotgun (WGS) entry which is preliminary data.</text>
</comment>
<dbReference type="Gene3D" id="3.40.50.1390">
    <property type="entry name" value="Resolvase, N-terminal catalytic domain"/>
    <property type="match status" value="1"/>
</dbReference>
<dbReference type="Pfam" id="PF13408">
    <property type="entry name" value="Zn_ribbon_recom"/>
    <property type="match status" value="1"/>
</dbReference>
<dbReference type="Proteomes" id="UP000284676">
    <property type="component" value="Unassembled WGS sequence"/>
</dbReference>
<dbReference type="InterPro" id="IPR025827">
    <property type="entry name" value="Zn_ribbon_recom_dom"/>
</dbReference>
<dbReference type="PANTHER" id="PTHR30461">
    <property type="entry name" value="DNA-INVERTASE FROM LAMBDOID PROPHAGE"/>
    <property type="match status" value="1"/>
</dbReference>
<proteinExistence type="predicted"/>
<dbReference type="InterPro" id="IPR006119">
    <property type="entry name" value="Resolv_N"/>
</dbReference>
<dbReference type="GO" id="GO:0003677">
    <property type="term" value="F:DNA binding"/>
    <property type="evidence" value="ECO:0007669"/>
    <property type="project" value="InterPro"/>
</dbReference>
<dbReference type="InterPro" id="IPR011109">
    <property type="entry name" value="DNA_bind_recombinase_dom"/>
</dbReference>
<organism evidence="4 5">
    <name type="scientific">Fusobacterium mortiferum</name>
    <dbReference type="NCBI Taxonomy" id="850"/>
    <lineage>
        <taxon>Bacteria</taxon>
        <taxon>Fusobacteriati</taxon>
        <taxon>Fusobacteriota</taxon>
        <taxon>Fusobacteriia</taxon>
        <taxon>Fusobacteriales</taxon>
        <taxon>Fusobacteriaceae</taxon>
        <taxon>Fusobacterium</taxon>
    </lineage>
</organism>
<dbReference type="CDD" id="cd00338">
    <property type="entry name" value="Ser_Recombinase"/>
    <property type="match status" value="1"/>
</dbReference>
<dbReference type="EMBL" id="QRHL01000001">
    <property type="protein sequence ID" value="RHF75069.1"/>
    <property type="molecule type" value="Genomic_DNA"/>
</dbReference>
<dbReference type="Pfam" id="PF00239">
    <property type="entry name" value="Resolvase"/>
    <property type="match status" value="1"/>
</dbReference>
<evidence type="ECO:0000259" key="3">
    <source>
        <dbReference type="PROSITE" id="PS51737"/>
    </source>
</evidence>
<feature type="domain" description="Resolvase/invertase-type recombinase catalytic" evidence="2">
    <location>
        <begin position="11"/>
        <end position="153"/>
    </location>
</feature>
<dbReference type="AlphaFoldDB" id="A0A414Q2P0"/>
<reference evidence="4 5" key="1">
    <citation type="submission" date="2018-08" db="EMBL/GenBank/DDBJ databases">
        <title>A genome reference for cultivated species of the human gut microbiota.</title>
        <authorList>
            <person name="Zou Y."/>
            <person name="Xue W."/>
            <person name="Luo G."/>
        </authorList>
    </citation>
    <scope>NUCLEOTIDE SEQUENCE [LARGE SCALE GENOMIC DNA]</scope>
    <source>
        <strain evidence="4 5">AM25-1</strain>
    </source>
</reference>
<protein>
    <submittedName>
        <fullName evidence="4">Recombinase family protein</fullName>
    </submittedName>
</protein>
<gene>
    <name evidence="4" type="ORF">DW663_01365</name>
</gene>
<dbReference type="InterPro" id="IPR050639">
    <property type="entry name" value="SSR_resolvase"/>
</dbReference>
<keyword evidence="1" id="KW-0175">Coiled coil</keyword>
<dbReference type="GO" id="GO:0000150">
    <property type="term" value="F:DNA strand exchange activity"/>
    <property type="evidence" value="ECO:0007669"/>
    <property type="project" value="InterPro"/>
</dbReference>
<name>A0A414Q2P0_FUSMR</name>
<evidence type="ECO:0000256" key="1">
    <source>
        <dbReference type="SAM" id="Coils"/>
    </source>
</evidence>
<accession>A0A414Q2P0</accession>
<dbReference type="Gene3D" id="3.90.1750.20">
    <property type="entry name" value="Putative Large Serine Recombinase, Chain B, Domain 2"/>
    <property type="match status" value="1"/>
</dbReference>